<evidence type="ECO:0000313" key="13">
    <source>
        <dbReference type="Proteomes" id="UP000001357"/>
    </source>
</evidence>
<dbReference type="KEGG" id="mbr:MONBRDRAFT_27397"/>
<accession>A9V560</accession>
<dbReference type="FunFam" id="3.90.550.10:FF:000088">
    <property type="entry name" value="Polypeptide N-acetylgalactosaminyltransferase"/>
    <property type="match status" value="1"/>
</dbReference>
<dbReference type="SUPFAM" id="SSF50370">
    <property type="entry name" value="Ricin B-like lectins"/>
    <property type="match status" value="1"/>
</dbReference>
<dbReference type="Gene3D" id="3.90.550.10">
    <property type="entry name" value="Spore Coat Polysaccharide Biosynthesis Protein SpsA, Chain A"/>
    <property type="match status" value="1"/>
</dbReference>
<name>A9V560_MONBE</name>
<evidence type="ECO:0000256" key="10">
    <source>
        <dbReference type="SAM" id="Coils"/>
    </source>
</evidence>
<comment type="similarity">
    <text evidence="2">Belongs to the glycosyltransferase 2 family. GalNAc-T subfamily.</text>
</comment>
<keyword evidence="5" id="KW-0735">Signal-anchor</keyword>
<dbReference type="FunCoup" id="A9V560">
    <property type="interactions" value="676"/>
</dbReference>
<dbReference type="InterPro" id="IPR001173">
    <property type="entry name" value="Glyco_trans_2-like"/>
</dbReference>
<evidence type="ECO:0000256" key="8">
    <source>
        <dbReference type="ARBA" id="ARBA00023136"/>
    </source>
</evidence>
<dbReference type="SUPFAM" id="SSF53448">
    <property type="entry name" value="Nucleotide-diphospho-sugar transferases"/>
    <property type="match status" value="1"/>
</dbReference>
<keyword evidence="3" id="KW-0812">Transmembrane</keyword>
<keyword evidence="13" id="KW-1185">Reference proteome</keyword>
<dbReference type="GO" id="GO:0006493">
    <property type="term" value="P:protein O-linked glycosylation"/>
    <property type="evidence" value="ECO:0000318"/>
    <property type="project" value="GO_Central"/>
</dbReference>
<dbReference type="GO" id="GO:0030246">
    <property type="term" value="F:carbohydrate binding"/>
    <property type="evidence" value="ECO:0007669"/>
    <property type="project" value="UniProtKB-KW"/>
</dbReference>
<feature type="coiled-coil region" evidence="10">
    <location>
        <begin position="71"/>
        <end position="126"/>
    </location>
</feature>
<dbReference type="CDD" id="cd02510">
    <property type="entry name" value="pp-GalNAc-T"/>
    <property type="match status" value="1"/>
</dbReference>
<dbReference type="Gene3D" id="2.80.10.50">
    <property type="match status" value="1"/>
</dbReference>
<evidence type="ECO:0000256" key="6">
    <source>
        <dbReference type="ARBA" id="ARBA00022989"/>
    </source>
</evidence>
<evidence type="ECO:0000256" key="5">
    <source>
        <dbReference type="ARBA" id="ARBA00022968"/>
    </source>
</evidence>
<dbReference type="InterPro" id="IPR035992">
    <property type="entry name" value="Ricin_B-like_lectins"/>
</dbReference>
<dbReference type="InterPro" id="IPR045885">
    <property type="entry name" value="GalNAc-T"/>
</dbReference>
<dbReference type="InterPro" id="IPR000772">
    <property type="entry name" value="Ricin_B_lectin"/>
</dbReference>
<dbReference type="GO" id="GO:0004653">
    <property type="term" value="F:polypeptide N-acetylgalactosaminyltransferase activity"/>
    <property type="evidence" value="ECO:0000318"/>
    <property type="project" value="GO_Central"/>
</dbReference>
<evidence type="ECO:0000313" key="12">
    <source>
        <dbReference type="EMBL" id="EDQ87218.1"/>
    </source>
</evidence>
<keyword evidence="8" id="KW-0472">Membrane</keyword>
<keyword evidence="4" id="KW-0430">Lectin</keyword>
<evidence type="ECO:0000259" key="11">
    <source>
        <dbReference type="SMART" id="SM00458"/>
    </source>
</evidence>
<reference evidence="12 13" key="1">
    <citation type="journal article" date="2008" name="Nature">
        <title>The genome of the choanoflagellate Monosiga brevicollis and the origin of metazoans.</title>
        <authorList>
            <consortium name="JGI Sequencing"/>
            <person name="King N."/>
            <person name="Westbrook M.J."/>
            <person name="Young S.L."/>
            <person name="Kuo A."/>
            <person name="Abedin M."/>
            <person name="Chapman J."/>
            <person name="Fairclough S."/>
            <person name="Hellsten U."/>
            <person name="Isogai Y."/>
            <person name="Letunic I."/>
            <person name="Marr M."/>
            <person name="Pincus D."/>
            <person name="Putnam N."/>
            <person name="Rokas A."/>
            <person name="Wright K.J."/>
            <person name="Zuzow R."/>
            <person name="Dirks W."/>
            <person name="Good M."/>
            <person name="Goodstein D."/>
            <person name="Lemons D."/>
            <person name="Li W."/>
            <person name="Lyons J.B."/>
            <person name="Morris A."/>
            <person name="Nichols S."/>
            <person name="Richter D.J."/>
            <person name="Salamov A."/>
            <person name="Bork P."/>
            <person name="Lim W.A."/>
            <person name="Manning G."/>
            <person name="Miller W.T."/>
            <person name="McGinnis W."/>
            <person name="Shapiro H."/>
            <person name="Tjian R."/>
            <person name="Grigoriev I.V."/>
            <person name="Rokhsar D."/>
        </authorList>
    </citation>
    <scope>NUCLEOTIDE SEQUENCE [LARGE SCALE GENOMIC DNA]</scope>
    <source>
        <strain evidence="13">MX1 / ATCC 50154</strain>
    </source>
</reference>
<dbReference type="AlphaFoldDB" id="A9V560"/>
<dbReference type="RefSeq" id="XP_001747831.1">
    <property type="nucleotide sequence ID" value="XM_001747779.1"/>
</dbReference>
<dbReference type="PANTHER" id="PTHR11675">
    <property type="entry name" value="N-ACETYLGALACTOSAMINYLTRANSFERASE"/>
    <property type="match status" value="1"/>
</dbReference>
<dbReference type="GO" id="GO:0000139">
    <property type="term" value="C:Golgi membrane"/>
    <property type="evidence" value="ECO:0007669"/>
    <property type="project" value="UniProtKB-SubCell"/>
</dbReference>
<dbReference type="Pfam" id="PF00535">
    <property type="entry name" value="Glycos_transf_2"/>
    <property type="match status" value="1"/>
</dbReference>
<dbReference type="SMART" id="SM00458">
    <property type="entry name" value="RICIN"/>
    <property type="match status" value="1"/>
</dbReference>
<comment type="subcellular location">
    <subcellularLocation>
        <location evidence="1">Golgi apparatus membrane</location>
        <topology evidence="1">Single-pass type II membrane protein</topology>
    </subcellularLocation>
</comment>
<evidence type="ECO:0000256" key="4">
    <source>
        <dbReference type="ARBA" id="ARBA00022734"/>
    </source>
</evidence>
<organism evidence="12 13">
    <name type="scientific">Monosiga brevicollis</name>
    <name type="common">Choanoflagellate</name>
    <dbReference type="NCBI Taxonomy" id="81824"/>
    <lineage>
        <taxon>Eukaryota</taxon>
        <taxon>Choanoflagellata</taxon>
        <taxon>Craspedida</taxon>
        <taxon>Salpingoecidae</taxon>
        <taxon>Monosiga</taxon>
    </lineage>
</organism>
<dbReference type="GO" id="GO:0005794">
    <property type="term" value="C:Golgi apparatus"/>
    <property type="evidence" value="ECO:0000318"/>
    <property type="project" value="GO_Central"/>
</dbReference>
<dbReference type="InParanoid" id="A9V560"/>
<proteinExistence type="inferred from homology"/>
<feature type="domain" description="Ricin B lectin" evidence="11">
    <location>
        <begin position="528"/>
        <end position="656"/>
    </location>
</feature>
<protein>
    <recommendedName>
        <fullName evidence="11">Ricin B lectin domain-containing protein</fullName>
    </recommendedName>
</protein>
<evidence type="ECO:0000256" key="9">
    <source>
        <dbReference type="ARBA" id="ARBA00023157"/>
    </source>
</evidence>
<evidence type="ECO:0000256" key="7">
    <source>
        <dbReference type="ARBA" id="ARBA00023034"/>
    </source>
</evidence>
<keyword evidence="9" id="KW-1015">Disulfide bond</keyword>
<dbReference type="InterPro" id="IPR029044">
    <property type="entry name" value="Nucleotide-diphossugar_trans"/>
</dbReference>
<dbReference type="GeneID" id="5893072"/>
<dbReference type="EMBL" id="CH991560">
    <property type="protein sequence ID" value="EDQ87218.1"/>
    <property type="molecule type" value="Genomic_DNA"/>
</dbReference>
<sequence length="658" mass="74384">MKAARIKVKPVAMVLGLFAGAILFLVWSSHPSHSVPADTQVSGVAPHAPPAPAAPSGYDFINNLFEKDPELRQRAHELEKANTELAEALETLEGHRREMAGLNAEIETMNRRRDQARKQLFELQDHDKHPKLPGVVPPAQHHELHAKADIYADLRREALAQAQGLSKDEVKRREQESYQNHFFNEYKSSLLPLDRPVPDVRPPACKAKQWPTANLLKASIIICFVNEAWSTLLRTVHSVLNRSPADLVHEIILLDDSSDAAWLGDKLTNYIRDNLPDKVKYVRTQHRSGLIRARLVGAEHATGDVLLFLDSHCEANLNWLEPIMALITEDRRTVVTPVIDSIDHHTMEYSKATQDVPAVGTFDWTMDFNWKAGVRRAGADATDPVDSPTMAGGLFAMEKNYFYELGSYDEKMDGWGGENLEMSFRIWQCGGRLVTAPCSHVGHIFRDSHPYTVPGGSIHDTFLRNSMRVAEVWMDHYKQYFLDTRPGQNIIDAGDVSERKELRQRLQCHDFKWYLNTVLPDLFIPDANHIQHQGTLHTPDNICVDKMGQRNGGVAGVYPCHGQGTNQAWMYSITNEIRTHDSLCLDAWGSTLPSPVHLGRCHGMRGNQEWRYDPLRHTMVHVPLNACLEASSVDSQKKLQINKCLSGNQAQVWFWDEK</sequence>
<keyword evidence="6" id="KW-1133">Transmembrane helix</keyword>
<keyword evidence="7" id="KW-0333">Golgi apparatus</keyword>
<dbReference type="OMA" id="DWNNFEF"/>
<keyword evidence="10" id="KW-0175">Coiled coil</keyword>
<evidence type="ECO:0000256" key="3">
    <source>
        <dbReference type="ARBA" id="ARBA00022692"/>
    </source>
</evidence>
<evidence type="ECO:0000256" key="1">
    <source>
        <dbReference type="ARBA" id="ARBA00004323"/>
    </source>
</evidence>
<evidence type="ECO:0000256" key="2">
    <source>
        <dbReference type="ARBA" id="ARBA00005680"/>
    </source>
</evidence>
<gene>
    <name evidence="12" type="ORF">MONBRDRAFT_27397</name>
</gene>
<dbReference type="Proteomes" id="UP000001357">
    <property type="component" value="Unassembled WGS sequence"/>
</dbReference>
<dbReference type="eggNOG" id="KOG3736">
    <property type="taxonomic scope" value="Eukaryota"/>
</dbReference>
<dbReference type="Pfam" id="PF00652">
    <property type="entry name" value="Ricin_B_lectin"/>
    <property type="match status" value="1"/>
</dbReference>
<dbReference type="PROSITE" id="PS50231">
    <property type="entry name" value="RICIN_B_LECTIN"/>
    <property type="match status" value="1"/>
</dbReference>
<dbReference type="PANTHER" id="PTHR11675:SF43">
    <property type="entry name" value="POLYPEPTIDE N-ACETYLGALACTOSAMINYLTRANSFERASE 1"/>
    <property type="match status" value="1"/>
</dbReference>